<protein>
    <submittedName>
        <fullName evidence="6">ABC-type multidrug transport system, ATPase component</fullName>
    </submittedName>
</protein>
<dbReference type="InterPro" id="IPR003439">
    <property type="entry name" value="ABC_transporter-like_ATP-bd"/>
</dbReference>
<dbReference type="Proteomes" id="UP000027936">
    <property type="component" value="Unassembled WGS sequence"/>
</dbReference>
<accession>A0A072NGU4</accession>
<evidence type="ECO:0000256" key="2">
    <source>
        <dbReference type="ARBA" id="ARBA00022448"/>
    </source>
</evidence>
<dbReference type="InterPro" id="IPR027417">
    <property type="entry name" value="P-loop_NTPase"/>
</dbReference>
<comment type="similarity">
    <text evidence="1">Belongs to the ABC transporter superfamily.</text>
</comment>
<name>A0A072NGU4_SCHAZ</name>
<dbReference type="AlphaFoldDB" id="A0A072NGU4"/>
<reference evidence="6 7" key="1">
    <citation type="submission" date="2014-04" db="EMBL/GenBank/DDBJ databases">
        <title>Draft genome sequence of Bacillus azotoformans MEV2011, a (co-) denitrifying strain unable to grow in the presence of oxygen.</title>
        <authorList>
            <person name="Nielsen M."/>
            <person name="Schreiber L."/>
            <person name="Finster K."/>
            <person name="Schramm A."/>
        </authorList>
    </citation>
    <scope>NUCLEOTIDE SEQUENCE [LARGE SCALE GENOMIC DNA]</scope>
    <source>
        <strain evidence="6 7">MEV2011</strain>
    </source>
</reference>
<dbReference type="PROSITE" id="PS50893">
    <property type="entry name" value="ABC_TRANSPORTER_2"/>
    <property type="match status" value="1"/>
</dbReference>
<keyword evidence="2" id="KW-0813">Transport</keyword>
<comment type="caution">
    <text evidence="6">The sequence shown here is derived from an EMBL/GenBank/DDBJ whole genome shotgun (WGS) entry which is preliminary data.</text>
</comment>
<dbReference type="InterPro" id="IPR003593">
    <property type="entry name" value="AAA+_ATPase"/>
</dbReference>
<dbReference type="PANTHER" id="PTHR43335">
    <property type="entry name" value="ABC TRANSPORTER, ATP-BINDING PROTEIN"/>
    <property type="match status" value="1"/>
</dbReference>
<dbReference type="PANTHER" id="PTHR43335:SF4">
    <property type="entry name" value="ABC TRANSPORTER, ATP-BINDING PROTEIN"/>
    <property type="match status" value="1"/>
</dbReference>
<dbReference type="CDD" id="cd03230">
    <property type="entry name" value="ABC_DR_subfamily_A"/>
    <property type="match status" value="1"/>
</dbReference>
<dbReference type="GO" id="GO:0005524">
    <property type="term" value="F:ATP binding"/>
    <property type="evidence" value="ECO:0007669"/>
    <property type="project" value="UniProtKB-KW"/>
</dbReference>
<dbReference type="PATRIC" id="fig|1348973.3.peg.4626"/>
<evidence type="ECO:0000313" key="7">
    <source>
        <dbReference type="Proteomes" id="UP000027936"/>
    </source>
</evidence>
<sequence length="307" mass="34362">MTDPIVCITNVKKIYGKKEVVKNISLSINQGEIFALLGHNGAGKSTLIKMLTGLIQKSSGQISINGIDVAPFQKNAKQQFSYLPEIMALYPHLTAKETLHFFAELQKISEKNEDEVLEIVGLSDYKNQKVGDFSKGMTQRIGFAIALLPKSPLLILDEPTSGLDPFWAIQFKKVIKHLNEEGTTIVFASHILSEVEDLADRVGIMSDGELVALGNIQDLKRNAKDEVKIKVSFKGIQDAAELTNKLSYPIEVQKDSYIVSCKYDEKLAVLKTLQSFENIKDIEMKEVTLEDIYQEILTNRYIHKGDI</sequence>
<evidence type="ECO:0000256" key="1">
    <source>
        <dbReference type="ARBA" id="ARBA00005417"/>
    </source>
</evidence>
<dbReference type="OrthoDB" id="9804819at2"/>
<dbReference type="GO" id="GO:0016887">
    <property type="term" value="F:ATP hydrolysis activity"/>
    <property type="evidence" value="ECO:0007669"/>
    <property type="project" value="InterPro"/>
</dbReference>
<dbReference type="RefSeq" id="WP_035198892.1">
    <property type="nucleotide sequence ID" value="NZ_JJRY01000036.1"/>
</dbReference>
<gene>
    <name evidence="6" type="ORF">M670_04754</name>
</gene>
<keyword evidence="3" id="KW-0547">Nucleotide-binding</keyword>
<dbReference type="Gene3D" id="3.40.50.300">
    <property type="entry name" value="P-loop containing nucleotide triphosphate hydrolases"/>
    <property type="match status" value="1"/>
</dbReference>
<dbReference type="SUPFAM" id="SSF52540">
    <property type="entry name" value="P-loop containing nucleoside triphosphate hydrolases"/>
    <property type="match status" value="1"/>
</dbReference>
<proteinExistence type="inferred from homology"/>
<organism evidence="6 7">
    <name type="scientific">Schinkia azotoformans MEV2011</name>
    <dbReference type="NCBI Taxonomy" id="1348973"/>
    <lineage>
        <taxon>Bacteria</taxon>
        <taxon>Bacillati</taxon>
        <taxon>Bacillota</taxon>
        <taxon>Bacilli</taxon>
        <taxon>Bacillales</taxon>
        <taxon>Bacillaceae</taxon>
        <taxon>Calidifontibacillus/Schinkia group</taxon>
        <taxon>Schinkia</taxon>
    </lineage>
</organism>
<evidence type="ECO:0000256" key="4">
    <source>
        <dbReference type="ARBA" id="ARBA00022840"/>
    </source>
</evidence>
<dbReference type="EMBL" id="JJRY01000036">
    <property type="protein sequence ID" value="KEF36093.1"/>
    <property type="molecule type" value="Genomic_DNA"/>
</dbReference>
<keyword evidence="4" id="KW-0067">ATP-binding</keyword>
<evidence type="ECO:0000313" key="6">
    <source>
        <dbReference type="EMBL" id="KEF36093.1"/>
    </source>
</evidence>
<dbReference type="SMART" id="SM00382">
    <property type="entry name" value="AAA"/>
    <property type="match status" value="1"/>
</dbReference>
<dbReference type="Pfam" id="PF00005">
    <property type="entry name" value="ABC_tran"/>
    <property type="match status" value="1"/>
</dbReference>
<evidence type="ECO:0000256" key="3">
    <source>
        <dbReference type="ARBA" id="ARBA00022741"/>
    </source>
</evidence>
<feature type="domain" description="ABC transporter" evidence="5">
    <location>
        <begin position="6"/>
        <end position="232"/>
    </location>
</feature>
<evidence type="ECO:0000259" key="5">
    <source>
        <dbReference type="PROSITE" id="PS50893"/>
    </source>
</evidence>